<name>A0A8H7ZTB5_9FUNG</name>
<dbReference type="AlphaFoldDB" id="A0A8H7ZTB5"/>
<protein>
    <submittedName>
        <fullName evidence="2">Uncharacterized protein</fullName>
    </submittedName>
</protein>
<reference evidence="2 3" key="1">
    <citation type="journal article" name="Sci. Rep.">
        <title>Genome-scale phylogenetic analyses confirm Olpidium as the closest living zoosporic fungus to the non-flagellated, terrestrial fungi.</title>
        <authorList>
            <person name="Chang Y."/>
            <person name="Rochon D."/>
            <person name="Sekimoto S."/>
            <person name="Wang Y."/>
            <person name="Chovatia M."/>
            <person name="Sandor L."/>
            <person name="Salamov A."/>
            <person name="Grigoriev I.V."/>
            <person name="Stajich J.E."/>
            <person name="Spatafora J.W."/>
        </authorList>
    </citation>
    <scope>NUCLEOTIDE SEQUENCE [LARGE SCALE GENOMIC DNA]</scope>
    <source>
        <strain evidence="2">S191</strain>
    </source>
</reference>
<accession>A0A8H7ZTB5</accession>
<evidence type="ECO:0000313" key="3">
    <source>
        <dbReference type="Proteomes" id="UP000673691"/>
    </source>
</evidence>
<comment type="caution">
    <text evidence="2">The sequence shown here is derived from an EMBL/GenBank/DDBJ whole genome shotgun (WGS) entry which is preliminary data.</text>
</comment>
<dbReference type="Proteomes" id="UP000673691">
    <property type="component" value="Unassembled WGS sequence"/>
</dbReference>
<proteinExistence type="predicted"/>
<keyword evidence="3" id="KW-1185">Reference proteome</keyword>
<dbReference type="EMBL" id="JAEFCI010007187">
    <property type="protein sequence ID" value="KAG5459223.1"/>
    <property type="molecule type" value="Genomic_DNA"/>
</dbReference>
<organism evidence="2 3">
    <name type="scientific">Olpidium bornovanus</name>
    <dbReference type="NCBI Taxonomy" id="278681"/>
    <lineage>
        <taxon>Eukaryota</taxon>
        <taxon>Fungi</taxon>
        <taxon>Fungi incertae sedis</taxon>
        <taxon>Olpidiomycota</taxon>
        <taxon>Olpidiomycotina</taxon>
        <taxon>Olpidiomycetes</taxon>
        <taxon>Olpidiales</taxon>
        <taxon>Olpidiaceae</taxon>
        <taxon>Olpidium</taxon>
    </lineage>
</organism>
<evidence type="ECO:0000256" key="1">
    <source>
        <dbReference type="SAM" id="MobiDB-lite"/>
    </source>
</evidence>
<evidence type="ECO:0000313" key="2">
    <source>
        <dbReference type="EMBL" id="KAG5459223.1"/>
    </source>
</evidence>
<gene>
    <name evidence="2" type="ORF">BJ554DRAFT_401</name>
</gene>
<dbReference type="CDD" id="cd09272">
    <property type="entry name" value="RNase_HI_RT_Ty1"/>
    <property type="match status" value="1"/>
</dbReference>
<dbReference type="PANTHER" id="PTHR11439:SF463">
    <property type="entry name" value="REVERSE TRANSCRIPTASE TY1_COPIA-TYPE DOMAIN-CONTAINING PROTEIN"/>
    <property type="match status" value="1"/>
</dbReference>
<dbReference type="PANTHER" id="PTHR11439">
    <property type="entry name" value="GAG-POL-RELATED RETROTRANSPOSON"/>
    <property type="match status" value="1"/>
</dbReference>
<sequence>MLQALSTPPMDKYQPPPAPQHKYSEIIGGKYRHSQQAGHLVAVSFQFRLCPQTGRQAPRGCQERRVLPQWNEKSGRDMGGSVKGLHGWVDSSSAGCHETRSSTTGYAIMFGSALITWRSTRQTCVESSSTEAEFIAVSTAAQEISWLSSVHSFIESDPPRSELTIPAQSCSQGKKKTSRPSTQTY</sequence>
<feature type="region of interest" description="Disordered" evidence="1">
    <location>
        <begin position="158"/>
        <end position="185"/>
    </location>
</feature>
<dbReference type="OrthoDB" id="3344688at2759"/>
<feature type="region of interest" description="Disordered" evidence="1">
    <location>
        <begin position="1"/>
        <end position="20"/>
    </location>
</feature>